<dbReference type="InterPro" id="IPR029526">
    <property type="entry name" value="PGBD"/>
</dbReference>
<dbReference type="PANTHER" id="PTHR46599">
    <property type="entry name" value="PIGGYBAC TRANSPOSABLE ELEMENT-DERIVED PROTEIN 4"/>
    <property type="match status" value="1"/>
</dbReference>
<sequence length="172" mass="19390">MNNSLDEPISSPRFDPLVKVRYALDAIQEGLLKVTWSARKDIAINESIIKYMGRAIAWVQYMPAKLIKHGIKVFCVCYAASGIILVYKVYCGKGDKKTDGTVISLCDNLLQKASLTDAQGRTLHADNYYTSMSLVKHLYNKYRWNCIGTIVPTEKNDWASHDLPFHKLSNGT</sequence>
<dbReference type="Proteomes" id="UP001530377">
    <property type="component" value="Unassembled WGS sequence"/>
</dbReference>
<name>A0ABD3RQY7_9STRA</name>
<proteinExistence type="predicted"/>
<reference evidence="2 3" key="1">
    <citation type="submission" date="2024-10" db="EMBL/GenBank/DDBJ databases">
        <title>Updated reference genomes for cyclostephanoid diatoms.</title>
        <authorList>
            <person name="Roberts W.R."/>
            <person name="Alverson A.J."/>
        </authorList>
    </citation>
    <scope>NUCLEOTIDE SEQUENCE [LARGE SCALE GENOMIC DNA]</scope>
    <source>
        <strain evidence="2 3">AJA228-03</strain>
    </source>
</reference>
<dbReference type="EMBL" id="JALLPB020000203">
    <property type="protein sequence ID" value="KAL3815360.1"/>
    <property type="molecule type" value="Genomic_DNA"/>
</dbReference>
<evidence type="ECO:0000259" key="1">
    <source>
        <dbReference type="Pfam" id="PF13843"/>
    </source>
</evidence>
<organism evidence="2 3">
    <name type="scientific">Cyclostephanos tholiformis</name>
    <dbReference type="NCBI Taxonomy" id="382380"/>
    <lineage>
        <taxon>Eukaryota</taxon>
        <taxon>Sar</taxon>
        <taxon>Stramenopiles</taxon>
        <taxon>Ochrophyta</taxon>
        <taxon>Bacillariophyta</taxon>
        <taxon>Coscinodiscophyceae</taxon>
        <taxon>Thalassiosirophycidae</taxon>
        <taxon>Stephanodiscales</taxon>
        <taxon>Stephanodiscaceae</taxon>
        <taxon>Cyclostephanos</taxon>
    </lineage>
</organism>
<dbReference type="AlphaFoldDB" id="A0ABD3RQY7"/>
<dbReference type="PANTHER" id="PTHR46599:SF3">
    <property type="entry name" value="PIGGYBAC TRANSPOSABLE ELEMENT-DERIVED PROTEIN 4"/>
    <property type="match status" value="1"/>
</dbReference>
<protein>
    <recommendedName>
        <fullName evidence="1">PiggyBac transposable element-derived protein domain-containing protein</fullName>
    </recommendedName>
</protein>
<comment type="caution">
    <text evidence="2">The sequence shown here is derived from an EMBL/GenBank/DDBJ whole genome shotgun (WGS) entry which is preliminary data.</text>
</comment>
<feature type="non-terminal residue" evidence="2">
    <location>
        <position position="172"/>
    </location>
</feature>
<gene>
    <name evidence="2" type="ORF">ACHAXA_002144</name>
</gene>
<evidence type="ECO:0000313" key="2">
    <source>
        <dbReference type="EMBL" id="KAL3815360.1"/>
    </source>
</evidence>
<evidence type="ECO:0000313" key="3">
    <source>
        <dbReference type="Proteomes" id="UP001530377"/>
    </source>
</evidence>
<dbReference type="Pfam" id="PF13843">
    <property type="entry name" value="DDE_Tnp_1_7"/>
    <property type="match status" value="1"/>
</dbReference>
<keyword evidence="3" id="KW-1185">Reference proteome</keyword>
<feature type="domain" description="PiggyBac transposable element-derived protein" evidence="1">
    <location>
        <begin position="13"/>
        <end position="159"/>
    </location>
</feature>
<accession>A0ABD3RQY7</accession>